<protein>
    <recommendedName>
        <fullName evidence="3">SPOR domain-containing protein</fullName>
    </recommendedName>
</protein>
<dbReference type="GO" id="GO:0042834">
    <property type="term" value="F:peptidoglycan binding"/>
    <property type="evidence" value="ECO:0007669"/>
    <property type="project" value="InterPro"/>
</dbReference>
<keyword evidence="5" id="KW-1185">Reference proteome</keyword>
<gene>
    <name evidence="4" type="ORF">EIP91_009129</name>
</gene>
<keyword evidence="2" id="KW-0732">Signal</keyword>
<name>A0A4R0R216_9APHY</name>
<evidence type="ECO:0000256" key="1">
    <source>
        <dbReference type="SAM" id="MobiDB-lite"/>
    </source>
</evidence>
<reference evidence="4 5" key="1">
    <citation type="submission" date="2018-11" db="EMBL/GenBank/DDBJ databases">
        <title>Genome assembly of Steccherinum ochraceum LE-BIN_3174, the white-rot fungus of the Steccherinaceae family (The Residual Polyporoid clade, Polyporales, Basidiomycota).</title>
        <authorList>
            <person name="Fedorova T.V."/>
            <person name="Glazunova O.A."/>
            <person name="Landesman E.O."/>
            <person name="Moiseenko K.V."/>
            <person name="Psurtseva N.V."/>
            <person name="Savinova O.S."/>
            <person name="Shakhova N.V."/>
            <person name="Tyazhelova T.V."/>
            <person name="Vasina D.V."/>
        </authorList>
    </citation>
    <scope>NUCLEOTIDE SEQUENCE [LARGE SCALE GENOMIC DNA]</scope>
    <source>
        <strain evidence="4 5">LE-BIN_3174</strain>
    </source>
</reference>
<evidence type="ECO:0000259" key="3">
    <source>
        <dbReference type="Pfam" id="PF05036"/>
    </source>
</evidence>
<feature type="domain" description="SPOR" evidence="3">
    <location>
        <begin position="77"/>
        <end position="126"/>
    </location>
</feature>
<feature type="signal peptide" evidence="2">
    <location>
        <begin position="1"/>
        <end position="20"/>
    </location>
</feature>
<organism evidence="4 5">
    <name type="scientific">Steccherinum ochraceum</name>
    <dbReference type="NCBI Taxonomy" id="92696"/>
    <lineage>
        <taxon>Eukaryota</taxon>
        <taxon>Fungi</taxon>
        <taxon>Dikarya</taxon>
        <taxon>Basidiomycota</taxon>
        <taxon>Agaricomycotina</taxon>
        <taxon>Agaricomycetes</taxon>
        <taxon>Polyporales</taxon>
        <taxon>Steccherinaceae</taxon>
        <taxon>Steccherinum</taxon>
    </lineage>
</organism>
<proteinExistence type="predicted"/>
<evidence type="ECO:0000313" key="5">
    <source>
        <dbReference type="Proteomes" id="UP000292702"/>
    </source>
</evidence>
<evidence type="ECO:0000313" key="4">
    <source>
        <dbReference type="EMBL" id="TCD61041.1"/>
    </source>
</evidence>
<comment type="caution">
    <text evidence="4">The sequence shown here is derived from an EMBL/GenBank/DDBJ whole genome shotgun (WGS) entry which is preliminary data.</text>
</comment>
<feature type="region of interest" description="Disordered" evidence="1">
    <location>
        <begin position="89"/>
        <end position="141"/>
    </location>
</feature>
<evidence type="ECO:0000256" key="2">
    <source>
        <dbReference type="SAM" id="SignalP"/>
    </source>
</evidence>
<accession>A0A4R0R216</accession>
<dbReference type="EMBL" id="RWJN01000512">
    <property type="protein sequence ID" value="TCD61041.1"/>
    <property type="molecule type" value="Genomic_DNA"/>
</dbReference>
<dbReference type="Proteomes" id="UP000292702">
    <property type="component" value="Unassembled WGS sequence"/>
</dbReference>
<dbReference type="AlphaFoldDB" id="A0A4R0R216"/>
<dbReference type="Pfam" id="PF05036">
    <property type="entry name" value="SPOR"/>
    <property type="match status" value="1"/>
</dbReference>
<feature type="compositionally biased region" description="Polar residues" evidence="1">
    <location>
        <begin position="93"/>
        <end position="109"/>
    </location>
</feature>
<feature type="chain" id="PRO_5020429918" description="SPOR domain-containing protein" evidence="2">
    <location>
        <begin position="21"/>
        <end position="141"/>
    </location>
</feature>
<dbReference type="InterPro" id="IPR007730">
    <property type="entry name" value="SPOR-like_dom"/>
</dbReference>
<sequence>MRSTALFAALIAVATTAVFATPLPIMVSSADAPGHIVSLAPRVYIGNPEKLANMRGSAGAHGKVEITDQAVQGLHEKNEADARALRAQLAAQGSNAPSGTTQSANNAKAAQSGPHRSQAEMRAQAKGQADRFLGTLPEQPK</sequence>